<dbReference type="SUPFAM" id="SSF55248">
    <property type="entry name" value="PCD-like"/>
    <property type="match status" value="1"/>
</dbReference>
<evidence type="ECO:0000313" key="5">
    <source>
        <dbReference type="EMBL" id="KAA1192000.1"/>
    </source>
</evidence>
<dbReference type="NCBIfam" id="NF002017">
    <property type="entry name" value="PRK00823.1-2"/>
    <property type="match status" value="1"/>
</dbReference>
<sequence>MAVDRLSDDDIKARLPGLPEWSLRDGVLYRAFRFSDFSEAFGFMARVALEAERLDHHPEWQNVYNQVQISLTTHDAGGISDRDFELAQRIDALLP</sequence>
<dbReference type="NCBIfam" id="NF002018">
    <property type="entry name" value="PRK00823.1-3"/>
    <property type="match status" value="1"/>
</dbReference>
<reference evidence="5 6" key="1">
    <citation type="submission" date="2019-09" db="EMBL/GenBank/DDBJ databases">
        <authorList>
            <person name="Chen X.-Y."/>
        </authorList>
    </citation>
    <scope>NUCLEOTIDE SEQUENCE [LARGE SCALE GENOMIC DNA]</scope>
    <source>
        <strain evidence="5 6">NY5</strain>
    </source>
</reference>
<proteinExistence type="inferred from homology"/>
<dbReference type="PANTHER" id="PTHR12599:SF0">
    <property type="entry name" value="PTERIN-4-ALPHA-CARBINOLAMINE DEHYDRATASE"/>
    <property type="match status" value="1"/>
</dbReference>
<dbReference type="InterPro" id="IPR036428">
    <property type="entry name" value="PCD_sf"/>
</dbReference>
<gene>
    <name evidence="5" type="ORF">F0M18_10800</name>
</gene>
<keyword evidence="6" id="KW-1185">Reference proteome</keyword>
<protein>
    <recommendedName>
        <fullName evidence="4">Putative pterin-4-alpha-carbinolamine dehydratase</fullName>
        <shortName evidence="4">PHS</shortName>
        <ecNumber evidence="4">4.2.1.96</ecNumber>
    </recommendedName>
    <alternativeName>
        <fullName evidence="4">4-alpha-hydroxy-tetrahydropterin dehydratase</fullName>
    </alternativeName>
    <alternativeName>
        <fullName evidence="4">Pterin carbinolamine dehydratase</fullName>
        <shortName evidence="4">PCD</shortName>
    </alternativeName>
</protein>
<dbReference type="GO" id="GO:0006729">
    <property type="term" value="P:tetrahydrobiopterin biosynthetic process"/>
    <property type="evidence" value="ECO:0007669"/>
    <property type="project" value="InterPro"/>
</dbReference>
<dbReference type="EMBL" id="VTUX01000004">
    <property type="protein sequence ID" value="KAA1192000.1"/>
    <property type="molecule type" value="Genomic_DNA"/>
</dbReference>
<comment type="catalytic activity">
    <reaction evidence="1 4">
        <text>(4aS,6R)-4a-hydroxy-L-erythro-5,6,7,8-tetrahydrobiopterin = (6R)-L-erythro-6,7-dihydrobiopterin + H2O</text>
        <dbReference type="Rhea" id="RHEA:11920"/>
        <dbReference type="ChEBI" id="CHEBI:15377"/>
        <dbReference type="ChEBI" id="CHEBI:15642"/>
        <dbReference type="ChEBI" id="CHEBI:43120"/>
        <dbReference type="EC" id="4.2.1.96"/>
    </reaction>
</comment>
<dbReference type="PANTHER" id="PTHR12599">
    <property type="entry name" value="PTERIN-4-ALPHA-CARBINOLAMINE DEHYDRATASE"/>
    <property type="match status" value="1"/>
</dbReference>
<organism evidence="5 6">
    <name type="scientific">Pseudohalioglobus sediminis</name>
    <dbReference type="NCBI Taxonomy" id="2606449"/>
    <lineage>
        <taxon>Bacteria</taxon>
        <taxon>Pseudomonadati</taxon>
        <taxon>Pseudomonadota</taxon>
        <taxon>Gammaproteobacteria</taxon>
        <taxon>Cellvibrionales</taxon>
        <taxon>Halieaceae</taxon>
        <taxon>Pseudohalioglobus</taxon>
    </lineage>
</organism>
<comment type="similarity">
    <text evidence="2 4">Belongs to the pterin-4-alpha-carbinolamine dehydratase family.</text>
</comment>
<dbReference type="Pfam" id="PF01329">
    <property type="entry name" value="Pterin_4a"/>
    <property type="match status" value="1"/>
</dbReference>
<dbReference type="Proteomes" id="UP000323708">
    <property type="component" value="Unassembled WGS sequence"/>
</dbReference>
<keyword evidence="3 4" id="KW-0456">Lyase</keyword>
<dbReference type="RefSeq" id="WP_149611436.1">
    <property type="nucleotide sequence ID" value="NZ_VTUX01000004.1"/>
</dbReference>
<dbReference type="GO" id="GO:0008124">
    <property type="term" value="F:4-alpha-hydroxytetrahydrobiopterin dehydratase activity"/>
    <property type="evidence" value="ECO:0007669"/>
    <property type="project" value="UniProtKB-UniRule"/>
</dbReference>
<evidence type="ECO:0000256" key="1">
    <source>
        <dbReference type="ARBA" id="ARBA00001554"/>
    </source>
</evidence>
<dbReference type="CDD" id="cd00914">
    <property type="entry name" value="PCD_DCoH_subfamily_b"/>
    <property type="match status" value="1"/>
</dbReference>
<evidence type="ECO:0000313" key="6">
    <source>
        <dbReference type="Proteomes" id="UP000323708"/>
    </source>
</evidence>
<comment type="caution">
    <text evidence="5">The sequence shown here is derived from an EMBL/GenBank/DDBJ whole genome shotgun (WGS) entry which is preliminary data.</text>
</comment>
<dbReference type="Gene3D" id="3.30.1360.20">
    <property type="entry name" value="Transcriptional coactivator/pterin dehydratase"/>
    <property type="match status" value="1"/>
</dbReference>
<name>A0A5B0WY95_9GAMM</name>
<dbReference type="EC" id="4.2.1.96" evidence="4"/>
<evidence type="ECO:0000256" key="3">
    <source>
        <dbReference type="ARBA" id="ARBA00023239"/>
    </source>
</evidence>
<dbReference type="InterPro" id="IPR001533">
    <property type="entry name" value="Pterin_deHydtase"/>
</dbReference>
<dbReference type="HAMAP" id="MF_00434">
    <property type="entry name" value="Pterin_4_alpha"/>
    <property type="match status" value="1"/>
</dbReference>
<evidence type="ECO:0000256" key="2">
    <source>
        <dbReference type="ARBA" id="ARBA00006472"/>
    </source>
</evidence>
<evidence type="ECO:0000256" key="4">
    <source>
        <dbReference type="HAMAP-Rule" id="MF_00434"/>
    </source>
</evidence>
<dbReference type="AlphaFoldDB" id="A0A5B0WY95"/>
<accession>A0A5B0WY95</accession>